<feature type="non-terminal residue" evidence="2">
    <location>
        <position position="1"/>
    </location>
</feature>
<evidence type="ECO:0000313" key="2">
    <source>
        <dbReference type="EMBL" id="GFA82226.1"/>
    </source>
</evidence>
<feature type="compositionally biased region" description="Low complexity" evidence="1">
    <location>
        <begin position="29"/>
        <end position="39"/>
    </location>
</feature>
<organism evidence="2">
    <name type="scientific">Tanacetum cinerariifolium</name>
    <name type="common">Dalmatian daisy</name>
    <name type="synonym">Chrysanthemum cinerariifolium</name>
    <dbReference type="NCBI Taxonomy" id="118510"/>
    <lineage>
        <taxon>Eukaryota</taxon>
        <taxon>Viridiplantae</taxon>
        <taxon>Streptophyta</taxon>
        <taxon>Embryophyta</taxon>
        <taxon>Tracheophyta</taxon>
        <taxon>Spermatophyta</taxon>
        <taxon>Magnoliopsida</taxon>
        <taxon>eudicotyledons</taxon>
        <taxon>Gunneridae</taxon>
        <taxon>Pentapetalae</taxon>
        <taxon>asterids</taxon>
        <taxon>campanulids</taxon>
        <taxon>Asterales</taxon>
        <taxon>Asteraceae</taxon>
        <taxon>Asteroideae</taxon>
        <taxon>Anthemideae</taxon>
        <taxon>Anthemidinae</taxon>
        <taxon>Tanacetum</taxon>
    </lineage>
</organism>
<feature type="compositionally biased region" description="Basic and acidic residues" evidence="1">
    <location>
        <begin position="74"/>
        <end position="89"/>
    </location>
</feature>
<evidence type="ECO:0000256" key="1">
    <source>
        <dbReference type="SAM" id="MobiDB-lite"/>
    </source>
</evidence>
<reference evidence="2" key="1">
    <citation type="journal article" date="2019" name="Sci. Rep.">
        <title>Draft genome of Tanacetum cinerariifolium, the natural source of mosquito coil.</title>
        <authorList>
            <person name="Yamashiro T."/>
            <person name="Shiraishi A."/>
            <person name="Satake H."/>
            <person name="Nakayama K."/>
        </authorList>
    </citation>
    <scope>NUCLEOTIDE SEQUENCE</scope>
</reference>
<comment type="caution">
    <text evidence="2">The sequence shown here is derived from an EMBL/GenBank/DDBJ whole genome shotgun (WGS) entry which is preliminary data.</text>
</comment>
<protein>
    <submittedName>
        <fullName evidence="2">Uncharacterized protein</fullName>
    </submittedName>
</protein>
<dbReference type="AlphaFoldDB" id="A0A699KAV6"/>
<feature type="region of interest" description="Disordered" evidence="1">
    <location>
        <begin position="1"/>
        <end position="94"/>
    </location>
</feature>
<dbReference type="EMBL" id="BKCJ010494608">
    <property type="protein sequence ID" value="GFA82226.1"/>
    <property type="molecule type" value="Genomic_DNA"/>
</dbReference>
<accession>A0A699KAV6</accession>
<name>A0A699KAV6_TANCI</name>
<proteinExistence type="predicted"/>
<sequence length="269" mass="31579">DEFYDEKDKLRKKHHDDQDPSPPPDSDPKAPSSSSKQQSGLYSKQPFEDVPMLDTTLMSDSEDTDSTHLLNIKPRPEWLKPIPEEDRPATPEPDWFSKRIRKKKLSKAYLEGPTFKVVKGFHENSISLQFQMEDFHRLLTDKVNLVNPEGHRLLPDLSKPLPLGGPLDFLFKEDYTIISKPRAVIYRDRNDQKKMLRENEVQKFSDGTLTRVLHKLDHMVKDFRVYQYNTGMEYRIWSEDDKRRSAEFIEVIERRLFSLTVLVKLASFT</sequence>
<gene>
    <name evidence="2" type="ORF">Tci_654198</name>
</gene>